<dbReference type="GO" id="GO:0030246">
    <property type="term" value="F:carbohydrate binding"/>
    <property type="evidence" value="ECO:0007669"/>
    <property type="project" value="UniProtKB-KW"/>
</dbReference>
<gene>
    <name evidence="5" type="ORF">D5F01_LYC15308</name>
</gene>
<evidence type="ECO:0000256" key="3">
    <source>
        <dbReference type="SAM" id="Phobius"/>
    </source>
</evidence>
<dbReference type="Gene3D" id="3.10.100.10">
    <property type="entry name" value="Mannose-Binding Protein A, subunit A"/>
    <property type="match status" value="1"/>
</dbReference>
<dbReference type="SMART" id="SM00034">
    <property type="entry name" value="CLECT"/>
    <property type="match status" value="1"/>
</dbReference>
<comment type="caution">
    <text evidence="5">The sequence shown here is derived from an EMBL/GenBank/DDBJ whole genome shotgun (WGS) entry which is preliminary data.</text>
</comment>
<keyword evidence="3" id="KW-1133">Transmembrane helix</keyword>
<evidence type="ECO:0000313" key="5">
    <source>
        <dbReference type="EMBL" id="KAE8285643.1"/>
    </source>
</evidence>
<dbReference type="InterPro" id="IPR033989">
    <property type="entry name" value="CD209-like_CTLD"/>
</dbReference>
<dbReference type="InterPro" id="IPR050111">
    <property type="entry name" value="C-type_lectin/snaclec_domain"/>
</dbReference>
<protein>
    <submittedName>
        <fullName evidence="5">C-type lectin domain family 17, member A Prolectin</fullName>
    </submittedName>
</protein>
<dbReference type="CDD" id="cd03590">
    <property type="entry name" value="CLECT_DC-SIGN_like"/>
    <property type="match status" value="1"/>
</dbReference>
<keyword evidence="1 5" id="KW-0430">Lectin</keyword>
<keyword evidence="3" id="KW-0812">Transmembrane</keyword>
<name>A0A6G0I2V0_LARCR</name>
<dbReference type="InterPro" id="IPR016187">
    <property type="entry name" value="CTDL_fold"/>
</dbReference>
<evidence type="ECO:0000313" key="6">
    <source>
        <dbReference type="Proteomes" id="UP000424527"/>
    </source>
</evidence>
<accession>A0A6G0I2V0</accession>
<dbReference type="Proteomes" id="UP000424527">
    <property type="component" value="Unassembled WGS sequence"/>
</dbReference>
<dbReference type="InterPro" id="IPR001304">
    <property type="entry name" value="C-type_lectin-like"/>
</dbReference>
<dbReference type="Gene3D" id="1.20.5.1000">
    <property type="entry name" value="arf6 gtpase in complex with a specific effector, jip4"/>
    <property type="match status" value="1"/>
</dbReference>
<dbReference type="InterPro" id="IPR016186">
    <property type="entry name" value="C-type_lectin-like/link_sf"/>
</dbReference>
<dbReference type="SUPFAM" id="SSF56436">
    <property type="entry name" value="C-type lectin-like"/>
    <property type="match status" value="1"/>
</dbReference>
<organism evidence="5 6">
    <name type="scientific">Larimichthys crocea</name>
    <name type="common">Large yellow croaker</name>
    <name type="synonym">Pseudosciaena crocea</name>
    <dbReference type="NCBI Taxonomy" id="215358"/>
    <lineage>
        <taxon>Eukaryota</taxon>
        <taxon>Metazoa</taxon>
        <taxon>Chordata</taxon>
        <taxon>Craniata</taxon>
        <taxon>Vertebrata</taxon>
        <taxon>Euteleostomi</taxon>
        <taxon>Actinopterygii</taxon>
        <taxon>Neopterygii</taxon>
        <taxon>Teleostei</taxon>
        <taxon>Neoteleostei</taxon>
        <taxon>Acanthomorphata</taxon>
        <taxon>Eupercaria</taxon>
        <taxon>Sciaenidae</taxon>
        <taxon>Larimichthys</taxon>
    </lineage>
</organism>
<proteinExistence type="predicted"/>
<keyword evidence="2" id="KW-0175">Coiled coil</keyword>
<dbReference type="AlphaFoldDB" id="A0A6G0I2V0"/>
<dbReference type="Pfam" id="PF00059">
    <property type="entry name" value="Lectin_C"/>
    <property type="match status" value="1"/>
</dbReference>
<evidence type="ECO:0000259" key="4">
    <source>
        <dbReference type="PROSITE" id="PS50041"/>
    </source>
</evidence>
<keyword evidence="6" id="KW-1185">Reference proteome</keyword>
<dbReference type="PROSITE" id="PS50041">
    <property type="entry name" value="C_TYPE_LECTIN_2"/>
    <property type="match status" value="1"/>
</dbReference>
<dbReference type="PANTHER" id="PTHR22803">
    <property type="entry name" value="MANNOSE, PHOSPHOLIPASE, LECTIN RECEPTOR RELATED"/>
    <property type="match status" value="1"/>
</dbReference>
<keyword evidence="3" id="KW-0472">Membrane</keyword>
<sequence length="283" mass="32544">MDLMEIEDDTYINTNLTMERLISKVDFQRRKQPSRCRRKSVCLGLLCVVLLAGNIGQIIYYEIISRPASVDPAQASYTLEKLNNTQENRLQRSYDALTAEKKQLETSYKLLWKDKEKFQNSYKIVKSEKEQLQTNYSSLATSQEQLQKKIDKVRRNMVCQTGWRKFDISCYLVTTLEKNWTLSRQDCIAKGADLAIIDSREEQVFVNGLLKSGYNAWIGLSDSLEEGTWVWLDGTPVTIAYWQPGQPNSFNRNQDCGEIVQKEGGGEWNDDGCFAEQLGICEK</sequence>
<feature type="transmembrane region" description="Helical" evidence="3">
    <location>
        <begin position="40"/>
        <end position="61"/>
    </location>
</feature>
<dbReference type="EMBL" id="REGW02000015">
    <property type="protein sequence ID" value="KAE8285643.1"/>
    <property type="molecule type" value="Genomic_DNA"/>
</dbReference>
<feature type="coiled-coil region" evidence="2">
    <location>
        <begin position="87"/>
        <end position="149"/>
    </location>
</feature>
<reference evidence="5 6" key="1">
    <citation type="submission" date="2019-07" db="EMBL/GenBank/DDBJ databases">
        <title>Chromosome genome assembly for large yellow croaker.</title>
        <authorList>
            <person name="Xiao S."/>
        </authorList>
    </citation>
    <scope>NUCLEOTIDE SEQUENCE [LARGE SCALE GENOMIC DNA]</scope>
    <source>
        <strain evidence="5">JMULYC20181020</strain>
        <tissue evidence="5">Muscle</tissue>
    </source>
</reference>
<feature type="domain" description="C-type lectin" evidence="4">
    <location>
        <begin position="166"/>
        <end position="282"/>
    </location>
</feature>
<evidence type="ECO:0000256" key="1">
    <source>
        <dbReference type="ARBA" id="ARBA00022734"/>
    </source>
</evidence>
<evidence type="ECO:0000256" key="2">
    <source>
        <dbReference type="SAM" id="Coils"/>
    </source>
</evidence>